<evidence type="ECO:0000313" key="2">
    <source>
        <dbReference type="Proteomes" id="UP001597118"/>
    </source>
</evidence>
<evidence type="ECO:0000313" key="1">
    <source>
        <dbReference type="EMBL" id="MFD1628592.1"/>
    </source>
</evidence>
<reference evidence="2" key="1">
    <citation type="journal article" date="2019" name="Int. J. Syst. Evol. Microbiol.">
        <title>The Global Catalogue of Microorganisms (GCM) 10K type strain sequencing project: providing services to taxonomists for standard genome sequencing and annotation.</title>
        <authorList>
            <consortium name="The Broad Institute Genomics Platform"/>
            <consortium name="The Broad Institute Genome Sequencing Center for Infectious Disease"/>
            <person name="Wu L."/>
            <person name="Ma J."/>
        </authorList>
    </citation>
    <scope>NUCLEOTIDE SEQUENCE [LARGE SCALE GENOMIC DNA]</scope>
    <source>
        <strain evidence="2">CCUG 53762</strain>
    </source>
</reference>
<organism evidence="1 2">
    <name type="scientific">Pseudopedobacter beijingensis</name>
    <dbReference type="NCBI Taxonomy" id="1207056"/>
    <lineage>
        <taxon>Bacteria</taxon>
        <taxon>Pseudomonadati</taxon>
        <taxon>Bacteroidota</taxon>
        <taxon>Sphingobacteriia</taxon>
        <taxon>Sphingobacteriales</taxon>
        <taxon>Sphingobacteriaceae</taxon>
        <taxon>Pseudopedobacter</taxon>
    </lineage>
</organism>
<proteinExistence type="predicted"/>
<dbReference type="RefSeq" id="WP_379660976.1">
    <property type="nucleotide sequence ID" value="NZ_JBHUDG010000002.1"/>
</dbReference>
<keyword evidence="2" id="KW-1185">Reference proteome</keyword>
<comment type="caution">
    <text evidence="1">The sequence shown here is derived from an EMBL/GenBank/DDBJ whole genome shotgun (WGS) entry which is preliminary data.</text>
</comment>
<dbReference type="EMBL" id="JBHUDG010000002">
    <property type="protein sequence ID" value="MFD1628592.1"/>
    <property type="molecule type" value="Genomic_DNA"/>
</dbReference>
<protein>
    <recommendedName>
        <fullName evidence="3">50S ribosomal protein L29</fullName>
    </recommendedName>
</protein>
<dbReference type="Proteomes" id="UP001597118">
    <property type="component" value="Unassembled WGS sequence"/>
</dbReference>
<gene>
    <name evidence="1" type="ORF">ACFSAH_01820</name>
</gene>
<evidence type="ECO:0008006" key="3">
    <source>
        <dbReference type="Google" id="ProtNLM"/>
    </source>
</evidence>
<sequence>MTTLTIELTNEKALKLLQHLEDLQLIRVVKKESAKLSDLRKKIKTPMGKEAIDEQLEIIRNQWQRDI</sequence>
<accession>A0ABW4I964</accession>
<name>A0ABW4I964_9SPHI</name>